<reference evidence="12 13" key="2">
    <citation type="journal article" date="2019" name="Nat. Med.">
        <title>A library of human gut bacterial isolates paired with longitudinal multiomics data enables mechanistic microbiome research.</title>
        <authorList>
            <person name="Poyet M."/>
            <person name="Groussin M."/>
            <person name="Gibbons S.M."/>
            <person name="Avila-Pacheco J."/>
            <person name="Jiang X."/>
            <person name="Kearney S.M."/>
            <person name="Perrotta A.R."/>
            <person name="Berdy B."/>
            <person name="Zhao S."/>
            <person name="Lieberman T.D."/>
            <person name="Swanson P.K."/>
            <person name="Smith M."/>
            <person name="Roesemann S."/>
            <person name="Alexander J.E."/>
            <person name="Rich S.A."/>
            <person name="Livny J."/>
            <person name="Vlamakis H."/>
            <person name="Clish C."/>
            <person name="Bullock K."/>
            <person name="Deik A."/>
            <person name="Scott J."/>
            <person name="Pierce K.A."/>
            <person name="Xavier R.J."/>
            <person name="Alm E.J."/>
        </authorList>
    </citation>
    <scope>NUCLEOTIDE SEQUENCE [LARGE SCALE GENOMIC DNA]</scope>
    <source>
        <strain evidence="10 13">BIOML-A13</strain>
        <strain evidence="11 12">BIOML-A3</strain>
    </source>
</reference>
<dbReference type="InterPro" id="IPR002912">
    <property type="entry name" value="ACT_dom"/>
</dbReference>
<evidence type="ECO:0000256" key="5">
    <source>
        <dbReference type="ARBA" id="ARBA00022989"/>
    </source>
</evidence>
<dbReference type="InterPro" id="IPR049177">
    <property type="entry name" value="MgtC_SapB_SrpB_YhiD_N"/>
</dbReference>
<dbReference type="Gene3D" id="3.30.70.260">
    <property type="match status" value="1"/>
</dbReference>
<feature type="transmembrane region" description="Helical" evidence="7">
    <location>
        <begin position="6"/>
        <end position="25"/>
    </location>
</feature>
<dbReference type="EMBL" id="WNBM01000001">
    <property type="protein sequence ID" value="MTT75212.1"/>
    <property type="molecule type" value="Genomic_DNA"/>
</dbReference>
<gene>
    <name evidence="9" type="ORF">BN533_01491</name>
    <name evidence="10" type="ORF">GMD11_02875</name>
    <name evidence="11" type="ORF">GMD18_02875</name>
</gene>
<dbReference type="OrthoDB" id="9811198at2"/>
<dbReference type="RefSeq" id="WP_021718391.1">
    <property type="nucleotide sequence ID" value="NZ_AP019004.1"/>
</dbReference>
<evidence type="ECO:0000313" key="12">
    <source>
        <dbReference type="Proteomes" id="UP000443070"/>
    </source>
</evidence>
<keyword evidence="12" id="KW-1185">Reference proteome</keyword>
<keyword evidence="3" id="KW-1003">Cell membrane</keyword>
<dbReference type="Proteomes" id="UP000443070">
    <property type="component" value="Unassembled WGS sequence"/>
</dbReference>
<reference evidence="9" key="1">
    <citation type="submission" date="2012-11" db="EMBL/GenBank/DDBJ databases">
        <title>Dependencies among metagenomic species, viruses, plasmids and units of genetic variation.</title>
        <authorList>
            <person name="Nielsen H.B."/>
            <person name="Almeida M."/>
            <person name="Juncker A.S."/>
            <person name="Rasmussen S."/>
            <person name="Li J."/>
            <person name="Sunagawa S."/>
            <person name="Plichta D."/>
            <person name="Gautier L."/>
            <person name="Le Chatelier E."/>
            <person name="Peletier E."/>
            <person name="Bonde I."/>
            <person name="Nielsen T."/>
            <person name="Manichanh C."/>
            <person name="Arumugam M."/>
            <person name="Batto J."/>
            <person name="Santos M.B.Q.D."/>
            <person name="Blom N."/>
            <person name="Borruel N."/>
            <person name="Burgdorf K.S."/>
            <person name="Boumezbeur F."/>
            <person name="Casellas F."/>
            <person name="Dore J."/>
            <person name="Guarner F."/>
            <person name="Hansen T."/>
            <person name="Hildebrand F."/>
            <person name="Kaas R.S."/>
            <person name="Kennedy S."/>
            <person name="Kristiansen K."/>
            <person name="Kultima J.R."/>
            <person name="Leonard P."/>
            <person name="Levenez F."/>
            <person name="Lund O."/>
            <person name="Moumen B."/>
            <person name="Le Paslier D."/>
            <person name="Pons N."/>
            <person name="Pedersen O."/>
            <person name="Prifti E."/>
            <person name="Qin J."/>
            <person name="Raes J."/>
            <person name="Tap J."/>
            <person name="Tims S."/>
            <person name="Ussery D.W."/>
            <person name="Yamada T."/>
            <person name="MetaHit consortium"/>
            <person name="Renault P."/>
            <person name="Sicheritz-Ponten T."/>
            <person name="Bork P."/>
            <person name="Wang J."/>
            <person name="Brunak S."/>
            <person name="Ehrlich S.D."/>
        </authorList>
    </citation>
    <scope>NUCLEOTIDE SEQUENCE [LARGE SCALE GENOMIC DNA]</scope>
</reference>
<evidence type="ECO:0000256" key="1">
    <source>
        <dbReference type="ARBA" id="ARBA00004651"/>
    </source>
</evidence>
<comment type="caution">
    <text evidence="9">The sequence shown here is derived from an EMBL/GenBank/DDBJ whole genome shotgun (WGS) entry which is preliminary data.</text>
</comment>
<dbReference type="Pfam" id="PF13291">
    <property type="entry name" value="ACT_4"/>
    <property type="match status" value="1"/>
</dbReference>
<evidence type="ECO:0000256" key="3">
    <source>
        <dbReference type="ARBA" id="ARBA00022475"/>
    </source>
</evidence>
<keyword evidence="6 7" id="KW-0472">Membrane</keyword>
<dbReference type="PANTHER" id="PTHR33778">
    <property type="entry name" value="PROTEIN MGTC"/>
    <property type="match status" value="1"/>
</dbReference>
<organism evidence="9">
    <name type="scientific">Phascolarctobacterium faecium</name>
    <dbReference type="NCBI Taxonomy" id="33025"/>
    <lineage>
        <taxon>Bacteria</taxon>
        <taxon>Bacillati</taxon>
        <taxon>Bacillota</taxon>
        <taxon>Negativicutes</taxon>
        <taxon>Acidaminococcales</taxon>
        <taxon>Acidaminococcaceae</taxon>
        <taxon>Phascolarctobacterium</taxon>
    </lineage>
</organism>
<feature type="domain" description="ACT" evidence="8">
    <location>
        <begin position="156"/>
        <end position="230"/>
    </location>
</feature>
<feature type="transmembrane region" description="Helical" evidence="7">
    <location>
        <begin position="75"/>
        <end position="93"/>
    </location>
</feature>
<dbReference type="PROSITE" id="PS51671">
    <property type="entry name" value="ACT"/>
    <property type="match status" value="1"/>
</dbReference>
<protein>
    <submittedName>
        <fullName evidence="9">Mg2+ transporter-C family protein</fullName>
    </submittedName>
    <submittedName>
        <fullName evidence="10">MgtC/SapB family protein</fullName>
    </submittedName>
</protein>
<dbReference type="SUPFAM" id="SSF55021">
    <property type="entry name" value="ACT-like"/>
    <property type="match status" value="1"/>
</dbReference>
<evidence type="ECO:0000259" key="8">
    <source>
        <dbReference type="PROSITE" id="PS51671"/>
    </source>
</evidence>
<evidence type="ECO:0000313" key="9">
    <source>
        <dbReference type="EMBL" id="CDB46435.1"/>
    </source>
</evidence>
<dbReference type="AlphaFoldDB" id="A0A3G9GYN3"/>
<comment type="subcellular location">
    <subcellularLocation>
        <location evidence="1">Cell membrane</location>
        <topology evidence="1">Multi-pass membrane protein</topology>
    </subcellularLocation>
</comment>
<evidence type="ECO:0000256" key="2">
    <source>
        <dbReference type="ARBA" id="ARBA00009298"/>
    </source>
</evidence>
<sequence>MSSHDWEMLIRLLLAAFLGGIVGIERGSGDRPAGFRTHILVCAGAALFMLVSMYGYDDYPMHGEEFPRNRDSSRIAAQVVSGIGFLGAGTIMHEGVTVRGLTTAASLWMISAIGLAAGAGMYVLSIGSTAVMMVTLVTFHSWEKRFAGSSRNARRFIRIVAENEPGIITNITAYLTENGVKVRTLNVKNNSRKNEVVLELYLKISKDRDDIDIIRGLQSIEGIITLENVG</sequence>
<dbReference type="InterPro" id="IPR003416">
    <property type="entry name" value="MgtC/SapB/SrpB/YhiD_fam"/>
</dbReference>
<dbReference type="InterPro" id="IPR045865">
    <property type="entry name" value="ACT-like_dom_sf"/>
</dbReference>
<dbReference type="EMBL" id="CBDS010000087">
    <property type="protein sequence ID" value="CDB46435.1"/>
    <property type="molecule type" value="Genomic_DNA"/>
</dbReference>
<evidence type="ECO:0000313" key="13">
    <source>
        <dbReference type="Proteomes" id="UP000484547"/>
    </source>
</evidence>
<accession>R6IAY6</accession>
<evidence type="ECO:0000313" key="11">
    <source>
        <dbReference type="EMBL" id="MTU03344.1"/>
    </source>
</evidence>
<evidence type="ECO:0000256" key="4">
    <source>
        <dbReference type="ARBA" id="ARBA00022692"/>
    </source>
</evidence>
<keyword evidence="5 7" id="KW-1133">Transmembrane helix</keyword>
<accession>A0A3G9GYN3</accession>
<dbReference type="EMBL" id="WNBW01000001">
    <property type="protein sequence ID" value="MTU03344.1"/>
    <property type="molecule type" value="Genomic_DNA"/>
</dbReference>
<dbReference type="PANTHER" id="PTHR33778:SF1">
    <property type="entry name" value="MAGNESIUM TRANSPORTER YHID-RELATED"/>
    <property type="match status" value="1"/>
</dbReference>
<dbReference type="PRINTS" id="PR01837">
    <property type="entry name" value="MGTCSAPBPROT"/>
</dbReference>
<dbReference type="GO" id="GO:0005886">
    <property type="term" value="C:plasma membrane"/>
    <property type="evidence" value="ECO:0007669"/>
    <property type="project" value="UniProtKB-SubCell"/>
</dbReference>
<comment type="similarity">
    <text evidence="2">Belongs to the MgtC/SapB family.</text>
</comment>
<dbReference type="GeneID" id="49407222"/>
<dbReference type="Pfam" id="PF02308">
    <property type="entry name" value="MgtC"/>
    <property type="match status" value="1"/>
</dbReference>
<dbReference type="Proteomes" id="UP000484547">
    <property type="component" value="Unassembled WGS sequence"/>
</dbReference>
<evidence type="ECO:0000256" key="6">
    <source>
        <dbReference type="ARBA" id="ARBA00023136"/>
    </source>
</evidence>
<feature type="transmembrane region" description="Helical" evidence="7">
    <location>
        <begin position="37"/>
        <end position="55"/>
    </location>
</feature>
<name>A0A3G9GYN3_9FIRM</name>
<evidence type="ECO:0000256" key="7">
    <source>
        <dbReference type="SAM" id="Phobius"/>
    </source>
</evidence>
<proteinExistence type="inferred from homology"/>
<keyword evidence="4 7" id="KW-0812">Transmembrane</keyword>
<evidence type="ECO:0000313" key="10">
    <source>
        <dbReference type="EMBL" id="MTT75212.1"/>
    </source>
</evidence>